<dbReference type="GO" id="GO:0003723">
    <property type="term" value="F:RNA binding"/>
    <property type="evidence" value="ECO:0007669"/>
    <property type="project" value="UniProtKB-UniRule"/>
</dbReference>
<dbReference type="CDD" id="cd21370">
    <property type="entry name" value="cwf21_SR140"/>
    <property type="match status" value="1"/>
</dbReference>
<evidence type="ECO:0000259" key="5">
    <source>
        <dbReference type="PROSITE" id="PS50128"/>
    </source>
</evidence>
<dbReference type="AlphaFoldDB" id="A0AAQ4DKI9"/>
<feature type="compositionally biased region" description="Acidic residues" evidence="3">
    <location>
        <begin position="654"/>
        <end position="665"/>
    </location>
</feature>
<dbReference type="GO" id="GO:0006396">
    <property type="term" value="P:RNA processing"/>
    <property type="evidence" value="ECO:0007669"/>
    <property type="project" value="InterPro"/>
</dbReference>
<evidence type="ECO:0000313" key="7">
    <source>
        <dbReference type="EMBL" id="KAK8762979.1"/>
    </source>
</evidence>
<dbReference type="PROSITE" id="PS50102">
    <property type="entry name" value="RRM"/>
    <property type="match status" value="1"/>
</dbReference>
<dbReference type="InterPro" id="IPR035979">
    <property type="entry name" value="RBD_domain_sf"/>
</dbReference>
<dbReference type="SMART" id="SM00648">
    <property type="entry name" value="SWAP"/>
    <property type="match status" value="1"/>
</dbReference>
<dbReference type="SUPFAM" id="SSF48464">
    <property type="entry name" value="ENTH/VHS domain"/>
    <property type="match status" value="1"/>
</dbReference>
<feature type="region of interest" description="Disordered" evidence="3">
    <location>
        <begin position="628"/>
        <end position="730"/>
    </location>
</feature>
<dbReference type="Pfam" id="PF00076">
    <property type="entry name" value="RRM_1"/>
    <property type="match status" value="1"/>
</dbReference>
<dbReference type="Proteomes" id="UP001321473">
    <property type="component" value="Unassembled WGS sequence"/>
</dbReference>
<dbReference type="EMBL" id="JARKHS020029631">
    <property type="protein sequence ID" value="KAK8762979.1"/>
    <property type="molecule type" value="Genomic_DNA"/>
</dbReference>
<organism evidence="7 8">
    <name type="scientific">Amblyomma americanum</name>
    <name type="common">Lone star tick</name>
    <dbReference type="NCBI Taxonomy" id="6943"/>
    <lineage>
        <taxon>Eukaryota</taxon>
        <taxon>Metazoa</taxon>
        <taxon>Ecdysozoa</taxon>
        <taxon>Arthropoda</taxon>
        <taxon>Chelicerata</taxon>
        <taxon>Arachnida</taxon>
        <taxon>Acari</taxon>
        <taxon>Parasitiformes</taxon>
        <taxon>Ixodida</taxon>
        <taxon>Ixodoidea</taxon>
        <taxon>Ixodidae</taxon>
        <taxon>Amblyomminae</taxon>
        <taxon>Amblyomma</taxon>
    </lineage>
</organism>
<evidence type="ECO:0008006" key="9">
    <source>
        <dbReference type="Google" id="ProtNLM"/>
    </source>
</evidence>
<feature type="compositionally biased region" description="Polar residues" evidence="3">
    <location>
        <begin position="639"/>
        <end position="649"/>
    </location>
</feature>
<evidence type="ECO:0000259" key="4">
    <source>
        <dbReference type="PROSITE" id="PS50102"/>
    </source>
</evidence>
<dbReference type="Pfam" id="PF01805">
    <property type="entry name" value="Surp"/>
    <property type="match status" value="1"/>
</dbReference>
<dbReference type="InterPro" id="IPR047488">
    <property type="entry name" value="SR140_cwf21"/>
</dbReference>
<feature type="compositionally biased region" description="Basic residues" evidence="3">
    <location>
        <begin position="835"/>
        <end position="858"/>
    </location>
</feature>
<evidence type="ECO:0000256" key="1">
    <source>
        <dbReference type="ARBA" id="ARBA00022884"/>
    </source>
</evidence>
<evidence type="ECO:0000259" key="6">
    <source>
        <dbReference type="PROSITE" id="PS51391"/>
    </source>
</evidence>
<feature type="compositionally biased region" description="Basic residues" evidence="3">
    <location>
        <begin position="790"/>
        <end position="803"/>
    </location>
</feature>
<dbReference type="Gene3D" id="1.25.40.90">
    <property type="match status" value="1"/>
</dbReference>
<dbReference type="InterPro" id="IPR013170">
    <property type="entry name" value="mRNA_splic_Cwf21_dom"/>
</dbReference>
<feature type="domain" description="SURP motif" evidence="5">
    <location>
        <begin position="282"/>
        <end position="325"/>
    </location>
</feature>
<comment type="caution">
    <text evidence="7">The sequence shown here is derived from an EMBL/GenBank/DDBJ whole genome shotgun (WGS) entry which is preliminary data.</text>
</comment>
<dbReference type="InterPro" id="IPR035009">
    <property type="entry name" value="SR140_RRM"/>
</dbReference>
<dbReference type="InterPro" id="IPR035967">
    <property type="entry name" value="SWAP/Surp_sf"/>
</dbReference>
<keyword evidence="8" id="KW-1185">Reference proteome</keyword>
<feature type="compositionally biased region" description="Low complexity" evidence="3">
    <location>
        <begin position="812"/>
        <end position="823"/>
    </location>
</feature>
<feature type="compositionally biased region" description="Basic and acidic residues" evidence="3">
    <location>
        <begin position="766"/>
        <end position="789"/>
    </location>
</feature>
<dbReference type="Pfam" id="PF08312">
    <property type="entry name" value="cwf21"/>
    <property type="match status" value="1"/>
</dbReference>
<dbReference type="SMART" id="SM00360">
    <property type="entry name" value="RRM"/>
    <property type="match status" value="1"/>
</dbReference>
<dbReference type="SMART" id="SM00582">
    <property type="entry name" value="RPR"/>
    <property type="match status" value="1"/>
</dbReference>
<dbReference type="InterPro" id="IPR000061">
    <property type="entry name" value="Surp"/>
</dbReference>
<dbReference type="PROSITE" id="PS50128">
    <property type="entry name" value="SURP"/>
    <property type="match status" value="1"/>
</dbReference>
<protein>
    <recommendedName>
        <fullName evidence="9">Splicing regulator</fullName>
    </recommendedName>
</protein>
<feature type="domain" description="CID" evidence="6">
    <location>
        <begin position="390"/>
        <end position="535"/>
    </location>
</feature>
<dbReference type="SUPFAM" id="SSF54928">
    <property type="entry name" value="RNA-binding domain, RBD"/>
    <property type="match status" value="1"/>
</dbReference>
<keyword evidence="1 2" id="KW-0694">RNA-binding</keyword>
<feature type="compositionally biased region" description="Basic and acidic residues" evidence="3">
    <location>
        <begin position="87"/>
        <end position="104"/>
    </location>
</feature>
<proteinExistence type="predicted"/>
<dbReference type="InterPro" id="IPR000504">
    <property type="entry name" value="RRM_dom"/>
</dbReference>
<name>A0AAQ4DKI9_AMBAM</name>
<feature type="region of interest" description="Disordered" evidence="3">
    <location>
        <begin position="744"/>
        <end position="858"/>
    </location>
</feature>
<feature type="compositionally biased region" description="Acidic residues" evidence="3">
    <location>
        <begin position="694"/>
        <end position="704"/>
    </location>
</feature>
<dbReference type="InterPro" id="IPR051485">
    <property type="entry name" value="SR-CTD_assoc_factor"/>
</dbReference>
<feature type="domain" description="RRM" evidence="4">
    <location>
        <begin position="188"/>
        <end position="269"/>
    </location>
</feature>
<dbReference type="SMART" id="SM01115">
    <property type="entry name" value="cwf21"/>
    <property type="match status" value="1"/>
</dbReference>
<feature type="region of interest" description="Disordered" evidence="3">
    <location>
        <begin position="62"/>
        <end position="126"/>
    </location>
</feature>
<dbReference type="Gene3D" id="1.10.10.790">
    <property type="entry name" value="Surp module"/>
    <property type="match status" value="1"/>
</dbReference>
<dbReference type="PANTHER" id="PTHR23140">
    <property type="entry name" value="RNA PROCESSING PROTEIN LD23810P"/>
    <property type="match status" value="1"/>
</dbReference>
<dbReference type="InterPro" id="IPR006569">
    <property type="entry name" value="CID_dom"/>
</dbReference>
<dbReference type="InterPro" id="IPR012677">
    <property type="entry name" value="Nucleotide-bd_a/b_plait_sf"/>
</dbReference>
<sequence>MSGSGGPKVKAFNINPLAKKLAVKDKFRKEEEDKAAAEAYEEFLASFEEPAKHGKLFVRGSVINAGSGEEKTTSQTGKLYKPPKLSEATRRMEESRQPQQHDLHSPSSQSAAAREKAKKKEKEKKKSNLELFKEELKIIQEEREERYKMKGALKDHLKKGDSDIGIRLGDDYRYPSLGSFDTGDPNTTNLYLGNLNPKMTEQELCEIFGRYGPLASVKIMWPRSQEERQRKRNCGFVAYMNRKDGERAIKHLSGQEVMGFEMKMGWGKAVPIPPHPVSLLCLIHRMIEFVVREGPMFEAMIMNRELNNPMFRFLFENQSPAHVYYRWRLFSILQGDHPNRWRTQEFRMFEGGSLWKPPPMNPYLQGMPPELVEKEQEESPSKDDNRKGSLSDSQRDKLEDMLRALTPERPRIMEAMIYCIEHADAAEEIVDCVTQSLSILETPLHKKVARLYLISDILHNCSVKVANASFFRKGFQVCLPEIFKEIHEAFNSIEGRLKAEQFKQRVMSCFRAWEDWAIYPNDFLIRLQNIFLGLVPSTKPVGLVPSCEDQSTEGEGSPPPLVKDDLLEDVDGVPLVAADTDLDGLPLVGPVADPDLDGVPLGVVEDPDLDGQPLDVAPLRRAPPAKFVPSKWETVDPETVSQQAVTTSKWDLLDQGEEEEEEEDNSSSRRGGSLASPAVHHPTTSGASSIAASMDDDIDGEPLEEGSPRDDSQDSMPAMDLLKTESGEERRAKLREIELKVMKFQDELESGKRPRKQGLTISAQVEHYRQKLIRKDQEKSSGGSSERRKERSKRSRSLSRSRSRSPILSPLVVRSGVSQRSSGKLSPVTSEGKSRRSRSPRSPRTSRSHRSRSPKKRR</sequence>
<dbReference type="FunFam" id="3.30.70.330:FF:000177">
    <property type="entry name" value="U2 snRNP-associated SURP motif-containing protein-like isoform X2"/>
    <property type="match status" value="1"/>
</dbReference>
<evidence type="ECO:0000256" key="2">
    <source>
        <dbReference type="PROSITE-ProRule" id="PRU00176"/>
    </source>
</evidence>
<dbReference type="SUPFAM" id="SSF109905">
    <property type="entry name" value="Surp module (SWAP domain)"/>
    <property type="match status" value="1"/>
</dbReference>
<dbReference type="Pfam" id="PF04818">
    <property type="entry name" value="CID"/>
    <property type="match status" value="1"/>
</dbReference>
<dbReference type="PANTHER" id="PTHR23140:SF0">
    <property type="entry name" value="U2 SNRNP-ASSOCIATED SURP MOTIF-CONTAINING PROTEIN"/>
    <property type="match status" value="1"/>
</dbReference>
<dbReference type="PROSITE" id="PS51391">
    <property type="entry name" value="CID"/>
    <property type="match status" value="1"/>
</dbReference>
<feature type="compositionally biased region" description="Basic and acidic residues" evidence="3">
    <location>
        <begin position="113"/>
        <end position="126"/>
    </location>
</feature>
<dbReference type="GO" id="GO:0005634">
    <property type="term" value="C:nucleus"/>
    <property type="evidence" value="ECO:0007669"/>
    <property type="project" value="TreeGrafter"/>
</dbReference>
<dbReference type="Gene3D" id="6.10.140.420">
    <property type="match status" value="1"/>
</dbReference>
<evidence type="ECO:0000313" key="8">
    <source>
        <dbReference type="Proteomes" id="UP001321473"/>
    </source>
</evidence>
<dbReference type="CDD" id="cd12223">
    <property type="entry name" value="RRM_SR140"/>
    <property type="match status" value="1"/>
</dbReference>
<accession>A0AAQ4DKI9</accession>
<dbReference type="Gene3D" id="3.30.70.330">
    <property type="match status" value="1"/>
</dbReference>
<feature type="region of interest" description="Disordered" evidence="3">
    <location>
        <begin position="372"/>
        <end position="393"/>
    </location>
</feature>
<reference evidence="7 8" key="1">
    <citation type="journal article" date="2023" name="Arcadia Sci">
        <title>De novo assembly of a long-read Amblyomma americanum tick genome.</title>
        <authorList>
            <person name="Chou S."/>
            <person name="Poskanzer K.E."/>
            <person name="Rollins M."/>
            <person name="Thuy-Boun P.S."/>
        </authorList>
    </citation>
    <scope>NUCLEOTIDE SEQUENCE [LARGE SCALE GENOMIC DNA]</scope>
    <source>
        <strain evidence="7">F_SG_1</strain>
        <tissue evidence="7">Salivary glands</tissue>
    </source>
</reference>
<dbReference type="InterPro" id="IPR008942">
    <property type="entry name" value="ENTH_VHS"/>
</dbReference>
<evidence type="ECO:0000256" key="3">
    <source>
        <dbReference type="SAM" id="MobiDB-lite"/>
    </source>
</evidence>
<gene>
    <name evidence="7" type="ORF">V5799_034412</name>
</gene>